<evidence type="ECO:0000256" key="3">
    <source>
        <dbReference type="ARBA" id="ARBA00022576"/>
    </source>
</evidence>
<protein>
    <submittedName>
        <fullName evidence="9">Alanine--glyoxylate aminotransferase family protein</fullName>
    </submittedName>
</protein>
<evidence type="ECO:0000313" key="9">
    <source>
        <dbReference type="EMBL" id="QBD78555.1"/>
    </source>
</evidence>
<dbReference type="EMBL" id="CP035758">
    <property type="protein sequence ID" value="QBD78555.1"/>
    <property type="molecule type" value="Genomic_DNA"/>
</dbReference>
<organism evidence="9 10">
    <name type="scientific">Ktedonosporobacter rubrisoli</name>
    <dbReference type="NCBI Taxonomy" id="2509675"/>
    <lineage>
        <taxon>Bacteria</taxon>
        <taxon>Bacillati</taxon>
        <taxon>Chloroflexota</taxon>
        <taxon>Ktedonobacteria</taxon>
        <taxon>Ktedonobacterales</taxon>
        <taxon>Ktedonosporobacteraceae</taxon>
        <taxon>Ktedonosporobacter</taxon>
    </lineage>
</organism>
<dbReference type="InterPro" id="IPR015422">
    <property type="entry name" value="PyrdxlP-dep_Trfase_small"/>
</dbReference>
<dbReference type="KEGG" id="kbs:EPA93_22185"/>
<dbReference type="Proteomes" id="UP000290365">
    <property type="component" value="Chromosome"/>
</dbReference>
<feature type="domain" description="Aminotransferase class V" evidence="8">
    <location>
        <begin position="46"/>
        <end position="367"/>
    </location>
</feature>
<dbReference type="GO" id="GO:0008453">
    <property type="term" value="F:alanine-glyoxylate transaminase activity"/>
    <property type="evidence" value="ECO:0007669"/>
    <property type="project" value="TreeGrafter"/>
</dbReference>
<dbReference type="AlphaFoldDB" id="A0A4P6JTB1"/>
<keyword evidence="10" id="KW-1185">Reference proteome</keyword>
<evidence type="ECO:0000256" key="2">
    <source>
        <dbReference type="ARBA" id="ARBA00009236"/>
    </source>
</evidence>
<dbReference type="GO" id="GO:0019265">
    <property type="term" value="P:glycine biosynthetic process, by transamination of glyoxylate"/>
    <property type="evidence" value="ECO:0007669"/>
    <property type="project" value="TreeGrafter"/>
</dbReference>
<evidence type="ECO:0000313" key="10">
    <source>
        <dbReference type="Proteomes" id="UP000290365"/>
    </source>
</evidence>
<dbReference type="GO" id="GO:0004760">
    <property type="term" value="F:L-serine-pyruvate transaminase activity"/>
    <property type="evidence" value="ECO:0007669"/>
    <property type="project" value="TreeGrafter"/>
</dbReference>
<dbReference type="Pfam" id="PF00266">
    <property type="entry name" value="Aminotran_5"/>
    <property type="match status" value="1"/>
</dbReference>
<keyword evidence="4 9" id="KW-0808">Transferase</keyword>
<dbReference type="InterPro" id="IPR024169">
    <property type="entry name" value="SP_NH2Trfase/AEP_transaminase"/>
</dbReference>
<evidence type="ECO:0000256" key="6">
    <source>
        <dbReference type="PIRSR" id="PIRSR000524-1"/>
    </source>
</evidence>
<name>A0A4P6JTB1_KTERU</name>
<evidence type="ECO:0000256" key="4">
    <source>
        <dbReference type="ARBA" id="ARBA00022679"/>
    </source>
</evidence>
<evidence type="ECO:0000256" key="5">
    <source>
        <dbReference type="ARBA" id="ARBA00022898"/>
    </source>
</evidence>
<dbReference type="InterPro" id="IPR015421">
    <property type="entry name" value="PyrdxlP-dep_Trfase_major"/>
</dbReference>
<sequence length="407" mass="43734">MALSAASQHSTLAETLPELAPPYRLLLGPGPCNIDPRVFRALAAPQLGHLDPEMIRIMGETAEMLRWMFQTRNELTLCVSGSGFSGAEAVLSNLLEEGDTLIVGSLGFFSGKIADISQRIGARVISVTTEPGKPLEAAALEKAFQEHPEARLFATAVAETSTGLYQPLKELEAITHAHGALFVVDAVCGLGGVPLNVDEQKIDACYSGSQKCLGALPGLAPLTLNQRAVEAIKGRRTPVQSYYLDLLALNRYWNGDHAYHHTLSSNLVYTMYEALRIAKEEGLEARWARHKLHGDALKIGVKAMGLSILTQPGYELPVLTPILLPAGVAETAVSKALLNEYNIEVGGGLGAFKGHMLRVGLMGYNASQQNVYTLLQALEHILPRHGHAVTPGASLAAVDAFYSSKQR</sequence>
<comment type="cofactor">
    <cofactor evidence="1 7">
        <name>pyridoxal 5'-phosphate</name>
        <dbReference type="ChEBI" id="CHEBI:597326"/>
    </cofactor>
</comment>
<dbReference type="SUPFAM" id="SSF53383">
    <property type="entry name" value="PLP-dependent transferases"/>
    <property type="match status" value="1"/>
</dbReference>
<dbReference type="OrthoDB" id="389074at2"/>
<dbReference type="PIRSF" id="PIRSF000524">
    <property type="entry name" value="SPT"/>
    <property type="match status" value="1"/>
</dbReference>
<dbReference type="Gene3D" id="3.40.640.10">
    <property type="entry name" value="Type I PLP-dependent aspartate aminotransferase-like (Major domain)"/>
    <property type="match status" value="1"/>
</dbReference>
<evidence type="ECO:0000256" key="1">
    <source>
        <dbReference type="ARBA" id="ARBA00001933"/>
    </source>
</evidence>
<reference evidence="9 10" key="1">
    <citation type="submission" date="2019-01" db="EMBL/GenBank/DDBJ databases">
        <title>Ktedonosporobacter rubrisoli SCAWS-G2.</title>
        <authorList>
            <person name="Huang Y."/>
            <person name="Yan B."/>
        </authorList>
    </citation>
    <scope>NUCLEOTIDE SEQUENCE [LARGE SCALE GENOMIC DNA]</scope>
    <source>
        <strain evidence="9 10">SCAWS-G2</strain>
    </source>
</reference>
<keyword evidence="3 9" id="KW-0032">Aminotransferase</keyword>
<dbReference type="Gene3D" id="3.90.1150.10">
    <property type="entry name" value="Aspartate Aminotransferase, domain 1"/>
    <property type="match status" value="1"/>
</dbReference>
<comment type="similarity">
    <text evidence="2">Belongs to the class-V pyridoxal-phosphate-dependent aminotransferase family.</text>
</comment>
<dbReference type="FunFam" id="3.40.640.10:FF:000027">
    <property type="entry name" value="Serine--pyruvate aminotransferase, mitochondrial"/>
    <property type="match status" value="1"/>
</dbReference>
<keyword evidence="5 7" id="KW-0663">Pyridoxal phosphate</keyword>
<evidence type="ECO:0000256" key="7">
    <source>
        <dbReference type="PIRSR" id="PIRSR000524-50"/>
    </source>
</evidence>
<dbReference type="InterPro" id="IPR015424">
    <property type="entry name" value="PyrdxlP-dep_Trfase"/>
</dbReference>
<dbReference type="PANTHER" id="PTHR21152:SF40">
    <property type="entry name" value="ALANINE--GLYOXYLATE AMINOTRANSFERASE"/>
    <property type="match status" value="1"/>
</dbReference>
<dbReference type="InterPro" id="IPR000192">
    <property type="entry name" value="Aminotrans_V_dom"/>
</dbReference>
<dbReference type="RefSeq" id="WP_129889608.1">
    <property type="nucleotide sequence ID" value="NZ_CP035758.1"/>
</dbReference>
<dbReference type="PANTHER" id="PTHR21152">
    <property type="entry name" value="AMINOTRANSFERASE CLASS V"/>
    <property type="match status" value="1"/>
</dbReference>
<accession>A0A4P6JTB1</accession>
<feature type="modified residue" description="N6-(pyridoxal phosphate)lysine" evidence="7">
    <location>
        <position position="211"/>
    </location>
</feature>
<gene>
    <name evidence="9" type="ORF">EPA93_22185</name>
</gene>
<evidence type="ECO:0000259" key="8">
    <source>
        <dbReference type="Pfam" id="PF00266"/>
    </source>
</evidence>
<proteinExistence type="inferred from homology"/>
<feature type="binding site" evidence="6">
    <location>
        <position position="358"/>
    </location>
    <ligand>
        <name>substrate</name>
    </ligand>
</feature>